<dbReference type="Gene3D" id="3.30.497.10">
    <property type="entry name" value="Antithrombin, subunit I, domain 2"/>
    <property type="match status" value="1"/>
</dbReference>
<reference evidence="5" key="1">
    <citation type="journal article" date="2023" name="G3 (Bethesda)">
        <title>Whole genome assemblies of Zophobas morio and Tenebrio molitor.</title>
        <authorList>
            <person name="Kaur S."/>
            <person name="Stinson S.A."/>
            <person name="diCenzo G.C."/>
        </authorList>
    </citation>
    <scope>NUCLEOTIDE SEQUENCE</scope>
    <source>
        <strain evidence="5">QUZm001</strain>
    </source>
</reference>
<dbReference type="InterPro" id="IPR023796">
    <property type="entry name" value="Serpin_dom"/>
</dbReference>
<protein>
    <recommendedName>
        <fullName evidence="4">Serpin domain-containing protein</fullName>
    </recommendedName>
</protein>
<dbReference type="PROSITE" id="PS00284">
    <property type="entry name" value="SERPIN"/>
    <property type="match status" value="1"/>
</dbReference>
<dbReference type="SUPFAM" id="SSF56574">
    <property type="entry name" value="Serpins"/>
    <property type="match status" value="1"/>
</dbReference>
<dbReference type="Pfam" id="PF00079">
    <property type="entry name" value="Serpin"/>
    <property type="match status" value="1"/>
</dbReference>
<dbReference type="Proteomes" id="UP001168821">
    <property type="component" value="Unassembled WGS sequence"/>
</dbReference>
<dbReference type="InterPro" id="IPR023795">
    <property type="entry name" value="Serpin_CS"/>
</dbReference>
<evidence type="ECO:0000256" key="1">
    <source>
        <dbReference type="ARBA" id="ARBA00009500"/>
    </source>
</evidence>
<dbReference type="EMBL" id="JALNTZ010000007">
    <property type="protein sequence ID" value="KAJ3644612.1"/>
    <property type="molecule type" value="Genomic_DNA"/>
</dbReference>
<keyword evidence="2" id="KW-0646">Protease inhibitor</keyword>
<organism evidence="5 6">
    <name type="scientific">Zophobas morio</name>
    <dbReference type="NCBI Taxonomy" id="2755281"/>
    <lineage>
        <taxon>Eukaryota</taxon>
        <taxon>Metazoa</taxon>
        <taxon>Ecdysozoa</taxon>
        <taxon>Arthropoda</taxon>
        <taxon>Hexapoda</taxon>
        <taxon>Insecta</taxon>
        <taxon>Pterygota</taxon>
        <taxon>Neoptera</taxon>
        <taxon>Endopterygota</taxon>
        <taxon>Coleoptera</taxon>
        <taxon>Polyphaga</taxon>
        <taxon>Cucujiformia</taxon>
        <taxon>Tenebrionidae</taxon>
        <taxon>Zophobas</taxon>
    </lineage>
</organism>
<feature type="domain" description="Serpin" evidence="4">
    <location>
        <begin position="1"/>
        <end position="106"/>
    </location>
</feature>
<sequence length="125" mass="14106">MPIFKVESKIDFKKILQQLGVRKAFDLDQADFSGIAGNKGELAVDGVLQKTYIKVNRDGVEAAAATRILFNISLSRPTKVFNVDHPFMFYIEVNGVIIFVGKVIDPRELTLRTIHCRHPVHIKIN</sequence>
<dbReference type="AlphaFoldDB" id="A0AA38HWR4"/>
<dbReference type="InterPro" id="IPR042178">
    <property type="entry name" value="Serpin_sf_1"/>
</dbReference>
<evidence type="ECO:0000313" key="6">
    <source>
        <dbReference type="Proteomes" id="UP001168821"/>
    </source>
</evidence>
<gene>
    <name evidence="5" type="ORF">Zmor_022332</name>
</gene>
<accession>A0AA38HWR4</accession>
<dbReference type="GO" id="GO:0004867">
    <property type="term" value="F:serine-type endopeptidase inhibitor activity"/>
    <property type="evidence" value="ECO:0007669"/>
    <property type="project" value="UniProtKB-KW"/>
</dbReference>
<evidence type="ECO:0000256" key="3">
    <source>
        <dbReference type="ARBA" id="ARBA00022900"/>
    </source>
</evidence>
<dbReference type="GO" id="GO:0005615">
    <property type="term" value="C:extracellular space"/>
    <property type="evidence" value="ECO:0007669"/>
    <property type="project" value="InterPro"/>
</dbReference>
<keyword evidence="6" id="KW-1185">Reference proteome</keyword>
<evidence type="ECO:0000256" key="2">
    <source>
        <dbReference type="ARBA" id="ARBA00022690"/>
    </source>
</evidence>
<dbReference type="InterPro" id="IPR042185">
    <property type="entry name" value="Serpin_sf_2"/>
</dbReference>
<name>A0AA38HWR4_9CUCU</name>
<evidence type="ECO:0000259" key="4">
    <source>
        <dbReference type="Pfam" id="PF00079"/>
    </source>
</evidence>
<keyword evidence="3" id="KW-0722">Serine protease inhibitor</keyword>
<proteinExistence type="inferred from homology"/>
<dbReference type="InterPro" id="IPR036186">
    <property type="entry name" value="Serpin_sf"/>
</dbReference>
<dbReference type="PANTHER" id="PTHR11461:SF211">
    <property type="entry name" value="GH10112P-RELATED"/>
    <property type="match status" value="1"/>
</dbReference>
<dbReference type="Gene3D" id="2.30.39.10">
    <property type="entry name" value="Alpha-1-antitrypsin, domain 1"/>
    <property type="match status" value="1"/>
</dbReference>
<comment type="similarity">
    <text evidence="1">Belongs to the serpin family.</text>
</comment>
<evidence type="ECO:0000313" key="5">
    <source>
        <dbReference type="EMBL" id="KAJ3644612.1"/>
    </source>
</evidence>
<dbReference type="PANTHER" id="PTHR11461">
    <property type="entry name" value="SERINE PROTEASE INHIBITOR, SERPIN"/>
    <property type="match status" value="1"/>
</dbReference>
<comment type="caution">
    <text evidence="5">The sequence shown here is derived from an EMBL/GenBank/DDBJ whole genome shotgun (WGS) entry which is preliminary data.</text>
</comment>
<dbReference type="InterPro" id="IPR000215">
    <property type="entry name" value="Serpin_fam"/>
</dbReference>